<protein>
    <submittedName>
        <fullName evidence="2">Uncharacterized protein</fullName>
    </submittedName>
</protein>
<dbReference type="EMBL" id="HBFQ01006334">
    <property type="protein sequence ID" value="CAD8830129.1"/>
    <property type="molecule type" value="Transcribed_RNA"/>
</dbReference>
<dbReference type="AlphaFoldDB" id="A0A7S0ZRJ0"/>
<feature type="compositionally biased region" description="Polar residues" evidence="1">
    <location>
        <begin position="98"/>
        <end position="125"/>
    </location>
</feature>
<feature type="region of interest" description="Disordered" evidence="1">
    <location>
        <begin position="96"/>
        <end position="145"/>
    </location>
</feature>
<accession>A0A7S0ZRJ0</accession>
<gene>
    <name evidence="2" type="ORF">NSCI0253_LOCUS4475</name>
</gene>
<proteinExistence type="predicted"/>
<evidence type="ECO:0000256" key="1">
    <source>
        <dbReference type="SAM" id="MobiDB-lite"/>
    </source>
</evidence>
<organism evidence="2">
    <name type="scientific">Noctiluca scintillans</name>
    <name type="common">Sea sparkle</name>
    <name type="synonym">Red tide dinoflagellate</name>
    <dbReference type="NCBI Taxonomy" id="2966"/>
    <lineage>
        <taxon>Eukaryota</taxon>
        <taxon>Sar</taxon>
        <taxon>Alveolata</taxon>
        <taxon>Dinophyceae</taxon>
        <taxon>Noctilucales</taxon>
        <taxon>Noctilucaceae</taxon>
        <taxon>Noctiluca</taxon>
    </lineage>
</organism>
<name>A0A7S0ZRJ0_NOCSC</name>
<reference evidence="2" key="1">
    <citation type="submission" date="2021-01" db="EMBL/GenBank/DDBJ databases">
        <authorList>
            <person name="Corre E."/>
            <person name="Pelletier E."/>
            <person name="Niang G."/>
            <person name="Scheremetjew M."/>
            <person name="Finn R."/>
            <person name="Kale V."/>
            <person name="Holt S."/>
            <person name="Cochrane G."/>
            <person name="Meng A."/>
            <person name="Brown T."/>
            <person name="Cohen L."/>
        </authorList>
    </citation>
    <scope>NUCLEOTIDE SEQUENCE</scope>
</reference>
<sequence length="203" mass="21838">MPGACALAQEDDLLDVIEAELKASVTEELEEWGKRQCEQVDCHVASALRQLPPHVRALPASQAFRMFSDWSVGTPAPDRAVRPRCSKAKYGVTDGNVADSSSLHRSRSDFTGSRTMSPSIRQPRNSCREERIPSSGRPPTGQEGLPLNLESRLEALASLQAEIQRTYGGLEGLSAEQRRSVMGQLTGACAGLVPAGHTDTGSP</sequence>
<evidence type="ECO:0000313" key="2">
    <source>
        <dbReference type="EMBL" id="CAD8830129.1"/>
    </source>
</evidence>